<accession>A0A1A7BH81</accession>
<dbReference type="RefSeq" id="WP_068861822.1">
    <property type="nucleotide sequence ID" value="NZ_LZYB01000001.1"/>
</dbReference>
<feature type="transmembrane region" description="Helical" evidence="1">
    <location>
        <begin position="99"/>
        <end position="119"/>
    </location>
</feature>
<gene>
    <name evidence="2" type="ORF">I603_0039</name>
</gene>
<keyword evidence="1" id="KW-0812">Transmembrane</keyword>
<proteinExistence type="predicted"/>
<keyword evidence="1" id="KW-1133">Transmembrane helix</keyword>
<evidence type="ECO:0000313" key="3">
    <source>
        <dbReference type="Proteomes" id="UP000092484"/>
    </source>
</evidence>
<dbReference type="EMBL" id="LZYB01000001">
    <property type="protein sequence ID" value="OBV11908.1"/>
    <property type="molecule type" value="Genomic_DNA"/>
</dbReference>
<evidence type="ECO:0000256" key="1">
    <source>
        <dbReference type="SAM" id="Phobius"/>
    </source>
</evidence>
<dbReference type="AlphaFoldDB" id="A0A1A7BH81"/>
<reference evidence="2 3" key="1">
    <citation type="submission" date="2016-06" db="EMBL/GenBank/DDBJ databases">
        <title>Genome sequence of Porphyrobacter dokdonensis DSW-74.</title>
        <authorList>
            <person name="Kim J.F."/>
            <person name="Song J.Y."/>
        </authorList>
    </citation>
    <scope>NUCLEOTIDE SEQUENCE [LARGE SCALE GENOMIC DNA]</scope>
    <source>
        <strain evidence="2 3">DSW-74</strain>
    </source>
</reference>
<feature type="transmembrane region" description="Helical" evidence="1">
    <location>
        <begin position="57"/>
        <end position="79"/>
    </location>
</feature>
<dbReference type="Proteomes" id="UP000092484">
    <property type="component" value="Unassembled WGS sequence"/>
</dbReference>
<comment type="caution">
    <text evidence="2">The sequence shown here is derived from an EMBL/GenBank/DDBJ whole genome shotgun (WGS) entry which is preliminary data.</text>
</comment>
<feature type="transmembrane region" description="Helical" evidence="1">
    <location>
        <begin position="126"/>
        <end position="143"/>
    </location>
</feature>
<organism evidence="2 3">
    <name type="scientific">Erythrobacter dokdonensis DSW-74</name>
    <dbReference type="NCBI Taxonomy" id="1300349"/>
    <lineage>
        <taxon>Bacteria</taxon>
        <taxon>Pseudomonadati</taxon>
        <taxon>Pseudomonadota</taxon>
        <taxon>Alphaproteobacteria</taxon>
        <taxon>Sphingomonadales</taxon>
        <taxon>Erythrobacteraceae</taxon>
        <taxon>Erythrobacter/Porphyrobacter group</taxon>
        <taxon>Erythrobacter</taxon>
    </lineage>
</organism>
<keyword evidence="1" id="KW-0472">Membrane</keyword>
<dbReference type="STRING" id="1300349.I603_0039"/>
<sequence>MKLLLWFAIAGFGAWAVSDIVEALSGARTPTVYYLTAAYHALAAIGVWGIHRVQSNTGLNVSTIATVMQSVGLASVVVLPLQLMQSGMEPNEFAAQNPHFIAGGLLNVFGMIALGVAIWRCGVFPRWTGIAIPVGAVLFITLGVADAGLIANIANVLLAATFVYLAVRGLGRRRA</sequence>
<name>A0A1A7BH81_9SPHN</name>
<keyword evidence="3" id="KW-1185">Reference proteome</keyword>
<feature type="transmembrane region" description="Helical" evidence="1">
    <location>
        <begin position="32"/>
        <end position="50"/>
    </location>
</feature>
<feature type="transmembrane region" description="Helical" evidence="1">
    <location>
        <begin position="149"/>
        <end position="167"/>
    </location>
</feature>
<protein>
    <submittedName>
        <fullName evidence="2">Uncharacterized protein</fullName>
    </submittedName>
</protein>
<evidence type="ECO:0000313" key="2">
    <source>
        <dbReference type="EMBL" id="OBV11908.1"/>
    </source>
</evidence>